<feature type="signal peptide" evidence="1">
    <location>
        <begin position="1"/>
        <end position="18"/>
    </location>
</feature>
<proteinExistence type="predicted"/>
<reference evidence="2" key="2">
    <citation type="submission" date="2020-06" db="EMBL/GenBank/DDBJ databases">
        <title>Helianthus annuus Genome sequencing and assembly Release 2.</title>
        <authorList>
            <person name="Gouzy J."/>
            <person name="Langlade N."/>
            <person name="Munos S."/>
        </authorList>
    </citation>
    <scope>NUCLEOTIDE SEQUENCE</scope>
    <source>
        <tissue evidence="2">Leaves</tissue>
    </source>
</reference>
<keyword evidence="3" id="KW-1185">Reference proteome</keyword>
<dbReference type="Gramene" id="mRNA:HanXRQr2_Chr08g0341111">
    <property type="protein sequence ID" value="CDS:HanXRQr2_Chr08g0341111.1"/>
    <property type="gene ID" value="HanXRQr2_Chr08g0341111"/>
</dbReference>
<gene>
    <name evidence="2" type="ORF">HanXRQr2_Chr08g0341111</name>
</gene>
<accession>A0A9K3NCT1</accession>
<evidence type="ECO:0000256" key="1">
    <source>
        <dbReference type="SAM" id="SignalP"/>
    </source>
</evidence>
<evidence type="ECO:0008006" key="4">
    <source>
        <dbReference type="Google" id="ProtNLM"/>
    </source>
</evidence>
<protein>
    <recommendedName>
        <fullName evidence="4">Secreted protein</fullName>
    </recommendedName>
</protein>
<dbReference type="AlphaFoldDB" id="A0A9K3NCT1"/>
<evidence type="ECO:0000313" key="3">
    <source>
        <dbReference type="Proteomes" id="UP000215914"/>
    </source>
</evidence>
<reference evidence="2" key="1">
    <citation type="journal article" date="2017" name="Nature">
        <title>The sunflower genome provides insights into oil metabolism, flowering and Asterid evolution.</title>
        <authorList>
            <person name="Badouin H."/>
            <person name="Gouzy J."/>
            <person name="Grassa C.J."/>
            <person name="Murat F."/>
            <person name="Staton S.E."/>
            <person name="Cottret L."/>
            <person name="Lelandais-Briere C."/>
            <person name="Owens G.L."/>
            <person name="Carrere S."/>
            <person name="Mayjonade B."/>
            <person name="Legrand L."/>
            <person name="Gill N."/>
            <person name="Kane N.C."/>
            <person name="Bowers J.E."/>
            <person name="Hubner S."/>
            <person name="Bellec A."/>
            <person name="Berard A."/>
            <person name="Berges H."/>
            <person name="Blanchet N."/>
            <person name="Boniface M.C."/>
            <person name="Brunel D."/>
            <person name="Catrice O."/>
            <person name="Chaidir N."/>
            <person name="Claudel C."/>
            <person name="Donnadieu C."/>
            <person name="Faraut T."/>
            <person name="Fievet G."/>
            <person name="Helmstetter N."/>
            <person name="King M."/>
            <person name="Knapp S.J."/>
            <person name="Lai Z."/>
            <person name="Le Paslier M.C."/>
            <person name="Lippi Y."/>
            <person name="Lorenzon L."/>
            <person name="Mandel J.R."/>
            <person name="Marage G."/>
            <person name="Marchand G."/>
            <person name="Marquand E."/>
            <person name="Bret-Mestries E."/>
            <person name="Morien E."/>
            <person name="Nambeesan S."/>
            <person name="Nguyen T."/>
            <person name="Pegot-Espagnet P."/>
            <person name="Pouilly N."/>
            <person name="Raftis F."/>
            <person name="Sallet E."/>
            <person name="Schiex T."/>
            <person name="Thomas J."/>
            <person name="Vandecasteele C."/>
            <person name="Vares D."/>
            <person name="Vear F."/>
            <person name="Vautrin S."/>
            <person name="Crespi M."/>
            <person name="Mangin B."/>
            <person name="Burke J.M."/>
            <person name="Salse J."/>
            <person name="Munos S."/>
            <person name="Vincourt P."/>
            <person name="Rieseberg L.H."/>
            <person name="Langlade N.B."/>
        </authorList>
    </citation>
    <scope>NUCLEOTIDE SEQUENCE</scope>
    <source>
        <tissue evidence="2">Leaves</tissue>
    </source>
</reference>
<dbReference type="EMBL" id="MNCJ02000323">
    <property type="protein sequence ID" value="KAF5795559.1"/>
    <property type="molecule type" value="Genomic_DNA"/>
</dbReference>
<dbReference type="Proteomes" id="UP000215914">
    <property type="component" value="Unassembled WGS sequence"/>
</dbReference>
<keyword evidence="1" id="KW-0732">Signal</keyword>
<feature type="chain" id="PRO_5039909436" description="Secreted protein" evidence="1">
    <location>
        <begin position="19"/>
        <end position="91"/>
    </location>
</feature>
<organism evidence="2 3">
    <name type="scientific">Helianthus annuus</name>
    <name type="common">Common sunflower</name>
    <dbReference type="NCBI Taxonomy" id="4232"/>
    <lineage>
        <taxon>Eukaryota</taxon>
        <taxon>Viridiplantae</taxon>
        <taxon>Streptophyta</taxon>
        <taxon>Embryophyta</taxon>
        <taxon>Tracheophyta</taxon>
        <taxon>Spermatophyta</taxon>
        <taxon>Magnoliopsida</taxon>
        <taxon>eudicotyledons</taxon>
        <taxon>Gunneridae</taxon>
        <taxon>Pentapetalae</taxon>
        <taxon>asterids</taxon>
        <taxon>campanulids</taxon>
        <taxon>Asterales</taxon>
        <taxon>Asteraceae</taxon>
        <taxon>Asteroideae</taxon>
        <taxon>Heliantheae alliance</taxon>
        <taxon>Heliantheae</taxon>
        <taxon>Helianthus</taxon>
    </lineage>
</organism>
<evidence type="ECO:0000313" key="2">
    <source>
        <dbReference type="EMBL" id="KAF5795559.1"/>
    </source>
</evidence>
<comment type="caution">
    <text evidence="2">The sequence shown here is derived from an EMBL/GenBank/DDBJ whole genome shotgun (WGS) entry which is preliminary data.</text>
</comment>
<name>A0A9K3NCT1_HELAN</name>
<sequence length="91" mass="9750">MTWLRSALGLSLVTKIGGFGLFLEPGGRPLGRLFDVSIPPSLGSSLLLSLSSSSLPVWFSFTDIPRSGFFRAKEPPDEGSIPARLACPVHH</sequence>